<evidence type="ECO:0000256" key="5">
    <source>
        <dbReference type="ARBA" id="ARBA00022691"/>
    </source>
</evidence>
<dbReference type="PIRSF" id="PIRSF005917">
    <property type="entry name" value="MTase_YraL"/>
    <property type="match status" value="1"/>
</dbReference>
<evidence type="ECO:0000256" key="6">
    <source>
        <dbReference type="HAMAP-Rule" id="MF_01877"/>
    </source>
</evidence>
<dbReference type="InterPro" id="IPR018063">
    <property type="entry name" value="SAM_MeTrfase_RsmI_CS"/>
</dbReference>
<dbReference type="PROSITE" id="PS01296">
    <property type="entry name" value="RSMI"/>
    <property type="match status" value="1"/>
</dbReference>
<dbReference type="PANTHER" id="PTHR46111">
    <property type="entry name" value="RIBOSOMAL RNA SMALL SUBUNIT METHYLTRANSFERASE I"/>
    <property type="match status" value="1"/>
</dbReference>
<dbReference type="SUPFAM" id="SSF53790">
    <property type="entry name" value="Tetrapyrrole methylase"/>
    <property type="match status" value="1"/>
</dbReference>
<comment type="caution">
    <text evidence="9">The sequence shown here is derived from an EMBL/GenBank/DDBJ whole genome shotgun (WGS) entry which is preliminary data.</text>
</comment>
<dbReference type="CDD" id="cd11648">
    <property type="entry name" value="RsmI"/>
    <property type="match status" value="1"/>
</dbReference>
<evidence type="ECO:0000256" key="4">
    <source>
        <dbReference type="ARBA" id="ARBA00022679"/>
    </source>
</evidence>
<evidence type="ECO:0000259" key="7">
    <source>
        <dbReference type="Pfam" id="PF00590"/>
    </source>
</evidence>
<keyword evidence="2 6" id="KW-0698">rRNA processing</keyword>
<dbReference type="FunFam" id="3.40.1010.10:FF:000002">
    <property type="entry name" value="Ribosomal RNA small subunit methyltransferase I"/>
    <property type="match status" value="1"/>
</dbReference>
<protein>
    <recommendedName>
        <fullName evidence="6">Ribosomal RNA small subunit methyltransferase I</fullName>
        <ecNumber evidence="6">2.1.1.198</ecNumber>
    </recommendedName>
    <alternativeName>
        <fullName evidence="6">16S rRNA 2'-O-ribose C1402 methyltransferase</fullName>
    </alternativeName>
    <alternativeName>
        <fullName evidence="6">rRNA (cytidine-2'-O-)-methyltransferase RsmI</fullName>
    </alternativeName>
</protein>
<dbReference type="FunFam" id="3.30.950.10:FF:000002">
    <property type="entry name" value="Ribosomal RNA small subunit methyltransferase I"/>
    <property type="match status" value="1"/>
</dbReference>
<dbReference type="InterPro" id="IPR014777">
    <property type="entry name" value="4pyrrole_Mease_sub1"/>
</dbReference>
<evidence type="ECO:0000259" key="8">
    <source>
        <dbReference type="Pfam" id="PF23016"/>
    </source>
</evidence>
<keyword evidence="10" id="KW-1185">Reference proteome</keyword>
<dbReference type="InterPro" id="IPR014776">
    <property type="entry name" value="4pyrrole_Mease_sub2"/>
</dbReference>
<keyword evidence="5 6" id="KW-0949">S-adenosyl-L-methionine</keyword>
<organism evidence="9 10">
    <name type="scientific">Pontibacterium sinense</name>
    <dbReference type="NCBI Taxonomy" id="2781979"/>
    <lineage>
        <taxon>Bacteria</taxon>
        <taxon>Pseudomonadati</taxon>
        <taxon>Pseudomonadota</taxon>
        <taxon>Gammaproteobacteria</taxon>
        <taxon>Oceanospirillales</taxon>
        <taxon>Oceanospirillaceae</taxon>
        <taxon>Pontibacterium</taxon>
    </lineage>
</organism>
<evidence type="ECO:0000313" key="9">
    <source>
        <dbReference type="EMBL" id="MBE9396558.1"/>
    </source>
</evidence>
<dbReference type="HAMAP" id="MF_01877">
    <property type="entry name" value="16SrRNA_methyltr_I"/>
    <property type="match status" value="1"/>
</dbReference>
<evidence type="ECO:0000256" key="1">
    <source>
        <dbReference type="ARBA" id="ARBA00022490"/>
    </source>
</evidence>
<dbReference type="EMBL" id="JADEYS010000003">
    <property type="protein sequence ID" value="MBE9396558.1"/>
    <property type="molecule type" value="Genomic_DNA"/>
</dbReference>
<keyword evidence="3 6" id="KW-0489">Methyltransferase</keyword>
<dbReference type="RefSeq" id="WP_193952104.1">
    <property type="nucleotide sequence ID" value="NZ_JADEYS010000003.1"/>
</dbReference>
<feature type="domain" description="Tetrapyrrole methylase" evidence="7">
    <location>
        <begin position="6"/>
        <end position="205"/>
    </location>
</feature>
<dbReference type="GO" id="GO:0070677">
    <property type="term" value="F:rRNA (cytosine-2'-O-)-methyltransferase activity"/>
    <property type="evidence" value="ECO:0007669"/>
    <property type="project" value="UniProtKB-UniRule"/>
</dbReference>
<dbReference type="Gene3D" id="3.40.1010.10">
    <property type="entry name" value="Cobalt-precorrin-4 Transmethylase, Domain 1"/>
    <property type="match status" value="1"/>
</dbReference>
<dbReference type="Pfam" id="PF23016">
    <property type="entry name" value="RsmI_C"/>
    <property type="match status" value="1"/>
</dbReference>
<dbReference type="Gene3D" id="3.30.950.10">
    <property type="entry name" value="Methyltransferase, Cobalt-precorrin-4 Transmethylase, Domain 2"/>
    <property type="match status" value="1"/>
</dbReference>
<dbReference type="InterPro" id="IPR053910">
    <property type="entry name" value="RsmI_HTH"/>
</dbReference>
<proteinExistence type="inferred from homology"/>
<reference evidence="9" key="1">
    <citation type="submission" date="2020-10" db="EMBL/GenBank/DDBJ databases">
        <title>Bacterium isolated from coastal waters sediment.</title>
        <authorList>
            <person name="Chen R.-J."/>
            <person name="Lu D.-C."/>
            <person name="Zhu K.-L."/>
            <person name="Du Z.-J."/>
        </authorList>
    </citation>
    <scope>NUCLEOTIDE SEQUENCE</scope>
    <source>
        <strain evidence="9">N1Y112</strain>
    </source>
</reference>
<dbReference type="NCBIfam" id="TIGR00096">
    <property type="entry name" value="16S rRNA (cytidine(1402)-2'-O)-methyltransferase"/>
    <property type="match status" value="1"/>
</dbReference>
<comment type="similarity">
    <text evidence="6">Belongs to the methyltransferase superfamily. RsmI family.</text>
</comment>
<keyword evidence="4 6" id="KW-0808">Transferase</keyword>
<comment type="subcellular location">
    <subcellularLocation>
        <location evidence="6">Cytoplasm</location>
    </subcellularLocation>
</comment>
<accession>A0A8J7JXP5</accession>
<dbReference type="Proteomes" id="UP000640333">
    <property type="component" value="Unassembled WGS sequence"/>
</dbReference>
<sequence length="280" mass="30586">MSESALYVVATPIGNLQDMSQRAVEVLKNAEVIAAEDTRHSARLMAHFNINTRLISVHDHNERQRIDSILDLLRAGNSVALISDAGTPLISDPGFVVVRAVREAGFKVVPVPGCAAFVAALSAAGLPSDRFAFEGFPPAKRNARQQYYQEQSSESRTLIFYESPHRVLESLKDMSDAMGADRQVVVARELTKTFETIHSAPLAELIDWMAADHNQQKGEFVLLVHGKPKPEAGVVDNNVEHVLDVLLAELPVKQASALASKITGVKKNLLYKLALEKADS</sequence>
<evidence type="ECO:0000256" key="2">
    <source>
        <dbReference type="ARBA" id="ARBA00022552"/>
    </source>
</evidence>
<dbReference type="GO" id="GO:0005737">
    <property type="term" value="C:cytoplasm"/>
    <property type="evidence" value="ECO:0007669"/>
    <property type="project" value="UniProtKB-SubCell"/>
</dbReference>
<dbReference type="InterPro" id="IPR000878">
    <property type="entry name" value="4pyrrol_Mease"/>
</dbReference>
<name>A0A8J7JXP5_9GAMM</name>
<dbReference type="PANTHER" id="PTHR46111:SF1">
    <property type="entry name" value="RIBOSOMAL RNA SMALL SUBUNIT METHYLTRANSFERASE I"/>
    <property type="match status" value="1"/>
</dbReference>
<dbReference type="Pfam" id="PF00590">
    <property type="entry name" value="TP_methylase"/>
    <property type="match status" value="1"/>
</dbReference>
<dbReference type="AlphaFoldDB" id="A0A8J7JXP5"/>
<evidence type="ECO:0000256" key="3">
    <source>
        <dbReference type="ARBA" id="ARBA00022603"/>
    </source>
</evidence>
<comment type="function">
    <text evidence="6">Catalyzes the 2'-O-methylation of the ribose of cytidine 1402 (C1402) in 16S rRNA.</text>
</comment>
<keyword evidence="1 6" id="KW-0963">Cytoplasm</keyword>
<gene>
    <name evidence="6 9" type="primary">rsmI</name>
    <name evidence="9" type="ORF">IOQ59_04700</name>
</gene>
<evidence type="ECO:0000313" key="10">
    <source>
        <dbReference type="Proteomes" id="UP000640333"/>
    </source>
</evidence>
<dbReference type="EC" id="2.1.1.198" evidence="6"/>
<feature type="domain" description="RsmI HTH" evidence="8">
    <location>
        <begin position="238"/>
        <end position="276"/>
    </location>
</feature>
<comment type="catalytic activity">
    <reaction evidence="6">
        <text>cytidine(1402) in 16S rRNA + S-adenosyl-L-methionine = 2'-O-methylcytidine(1402) in 16S rRNA + S-adenosyl-L-homocysteine + H(+)</text>
        <dbReference type="Rhea" id="RHEA:42924"/>
        <dbReference type="Rhea" id="RHEA-COMP:10285"/>
        <dbReference type="Rhea" id="RHEA-COMP:10286"/>
        <dbReference type="ChEBI" id="CHEBI:15378"/>
        <dbReference type="ChEBI" id="CHEBI:57856"/>
        <dbReference type="ChEBI" id="CHEBI:59789"/>
        <dbReference type="ChEBI" id="CHEBI:74495"/>
        <dbReference type="ChEBI" id="CHEBI:82748"/>
        <dbReference type="EC" id="2.1.1.198"/>
    </reaction>
</comment>
<dbReference type="InterPro" id="IPR035996">
    <property type="entry name" value="4pyrrol_Methylase_sf"/>
</dbReference>
<dbReference type="InterPro" id="IPR008189">
    <property type="entry name" value="rRNA_ssu_MeTfrase_I"/>
</dbReference>